<keyword evidence="2" id="KW-1185">Reference proteome</keyword>
<sequence>MADLLGKRETAGTRYTAVLLGGCPYSGRVGGCNRMSFEARVLQILIASPGDVQTERQILTEVMHEWNAINSRDRRLVLLPLRWEMDTAPEMNASPQVSINRQIVDQCDMAIGVFWTRLGTPTASAVSGTAEEIGRVGDAGKPVMLYFSRAKADLDSLDLAEYSRLKEFKDRTYPEGLNESYESIAEFRTKISRQLAIKIMEVIARGVDDAHAVAEEKPQPLIISLGIGDPPAPTPSPVLLTLEHVICLDEDSIPEYVEEGERGGRSMSTSSADISVNRVGAAEILGIGGVGRSNPNYIREVVEYFKWKKSRQVFRLAVTNISEEGVRDVYIEMRPVSEYESIHVGPREYRPAPEKRSSGIFVGDNIFTMTSARDVQGFIRSEKGDDGGSASRLELEIPAVQPQRTVYSSNELEIKSSLDTEMVLVAKIYSNSGMPAETQLKLTVQVVQRKITYREILREFEDE</sequence>
<organism evidence="1 2">
    <name type="scientific">Winogradskya humida</name>
    <dbReference type="NCBI Taxonomy" id="113566"/>
    <lineage>
        <taxon>Bacteria</taxon>
        <taxon>Bacillati</taxon>
        <taxon>Actinomycetota</taxon>
        <taxon>Actinomycetes</taxon>
        <taxon>Micromonosporales</taxon>
        <taxon>Micromonosporaceae</taxon>
        <taxon>Winogradskya</taxon>
    </lineage>
</organism>
<dbReference type="Proteomes" id="UP000603200">
    <property type="component" value="Unassembled WGS sequence"/>
</dbReference>
<dbReference type="EMBL" id="BOMN01000097">
    <property type="protein sequence ID" value="GIE23735.1"/>
    <property type="molecule type" value="Genomic_DNA"/>
</dbReference>
<accession>A0ABQ3ZYR8</accession>
<evidence type="ECO:0000313" key="2">
    <source>
        <dbReference type="Proteomes" id="UP000603200"/>
    </source>
</evidence>
<name>A0ABQ3ZYR8_9ACTN</name>
<evidence type="ECO:0000313" key="1">
    <source>
        <dbReference type="EMBL" id="GIE23735.1"/>
    </source>
</evidence>
<proteinExistence type="predicted"/>
<protein>
    <recommendedName>
        <fullName evidence="3">DUF4062 domain-containing protein</fullName>
    </recommendedName>
</protein>
<comment type="caution">
    <text evidence="1">The sequence shown here is derived from an EMBL/GenBank/DDBJ whole genome shotgun (WGS) entry which is preliminary data.</text>
</comment>
<evidence type="ECO:0008006" key="3">
    <source>
        <dbReference type="Google" id="ProtNLM"/>
    </source>
</evidence>
<reference evidence="1 2" key="1">
    <citation type="submission" date="2021-01" db="EMBL/GenBank/DDBJ databases">
        <title>Whole genome shotgun sequence of Actinoplanes humidus NBRC 14915.</title>
        <authorList>
            <person name="Komaki H."/>
            <person name="Tamura T."/>
        </authorList>
    </citation>
    <scope>NUCLEOTIDE SEQUENCE [LARGE SCALE GENOMIC DNA]</scope>
    <source>
        <strain evidence="1 2">NBRC 14915</strain>
    </source>
</reference>
<gene>
    <name evidence="1" type="ORF">Ahu01nite_068370</name>
</gene>